<evidence type="ECO:0000256" key="1">
    <source>
        <dbReference type="ARBA" id="ARBA00023015"/>
    </source>
</evidence>
<evidence type="ECO:0000256" key="3">
    <source>
        <dbReference type="ARBA" id="ARBA00023163"/>
    </source>
</evidence>
<dbReference type="Pfam" id="PF00196">
    <property type="entry name" value="GerE"/>
    <property type="match status" value="1"/>
</dbReference>
<accession>A0A158DYR0</accession>
<dbReference type="SUPFAM" id="SSF52172">
    <property type="entry name" value="CheY-like"/>
    <property type="match status" value="1"/>
</dbReference>
<feature type="region of interest" description="Disordered" evidence="4">
    <location>
        <begin position="220"/>
        <end position="245"/>
    </location>
</feature>
<dbReference type="InterPro" id="IPR000792">
    <property type="entry name" value="Tscrpt_reg_LuxR_C"/>
</dbReference>
<evidence type="ECO:0000256" key="2">
    <source>
        <dbReference type="ARBA" id="ARBA00023125"/>
    </source>
</evidence>
<dbReference type="AlphaFoldDB" id="A0A158DYR0"/>
<dbReference type="InterPro" id="IPR016032">
    <property type="entry name" value="Sig_transdc_resp-reg_C-effctor"/>
</dbReference>
<dbReference type="SUPFAM" id="SSF46894">
    <property type="entry name" value="C-terminal effector domain of the bipartite response regulators"/>
    <property type="match status" value="1"/>
</dbReference>
<organism evidence="6 7">
    <name type="scientific">Caballeronia ptereochthonis</name>
    <dbReference type="NCBI Taxonomy" id="1777144"/>
    <lineage>
        <taxon>Bacteria</taxon>
        <taxon>Pseudomonadati</taxon>
        <taxon>Pseudomonadota</taxon>
        <taxon>Betaproteobacteria</taxon>
        <taxon>Burkholderiales</taxon>
        <taxon>Burkholderiaceae</taxon>
        <taxon>Caballeronia</taxon>
    </lineage>
</organism>
<name>A0A158DYR0_9BURK</name>
<keyword evidence="1" id="KW-0805">Transcription regulation</keyword>
<dbReference type="PROSITE" id="PS50043">
    <property type="entry name" value="HTH_LUXR_2"/>
    <property type="match status" value="1"/>
</dbReference>
<dbReference type="PANTHER" id="PTHR43214:SF41">
    <property type="entry name" value="NITRATE_NITRITE RESPONSE REGULATOR PROTEIN NARP"/>
    <property type="match status" value="1"/>
</dbReference>
<evidence type="ECO:0000313" key="6">
    <source>
        <dbReference type="EMBL" id="SAK99752.1"/>
    </source>
</evidence>
<dbReference type="InterPro" id="IPR039420">
    <property type="entry name" value="WalR-like"/>
</dbReference>
<dbReference type="STRING" id="1777144.AWB83_06139"/>
<reference evidence="6" key="1">
    <citation type="submission" date="2016-01" db="EMBL/GenBank/DDBJ databases">
        <authorList>
            <person name="Peeters C."/>
        </authorList>
    </citation>
    <scope>NUCLEOTIDE SEQUENCE [LARGE SCALE GENOMIC DNA]</scope>
    <source>
        <strain evidence="6">LMG 29326</strain>
    </source>
</reference>
<dbReference type="GO" id="GO:0006355">
    <property type="term" value="P:regulation of DNA-templated transcription"/>
    <property type="evidence" value="ECO:0007669"/>
    <property type="project" value="InterPro"/>
</dbReference>
<dbReference type="GO" id="GO:0003677">
    <property type="term" value="F:DNA binding"/>
    <property type="evidence" value="ECO:0007669"/>
    <property type="project" value="UniProtKB-KW"/>
</dbReference>
<gene>
    <name evidence="6" type="ORF">AWB83_06139</name>
</gene>
<dbReference type="Proteomes" id="UP000054978">
    <property type="component" value="Unassembled WGS sequence"/>
</dbReference>
<keyword evidence="7" id="KW-1185">Reference proteome</keyword>
<evidence type="ECO:0000259" key="5">
    <source>
        <dbReference type="PROSITE" id="PS50043"/>
    </source>
</evidence>
<evidence type="ECO:0000313" key="7">
    <source>
        <dbReference type="Proteomes" id="UP000054978"/>
    </source>
</evidence>
<dbReference type="CDD" id="cd06170">
    <property type="entry name" value="LuxR_C_like"/>
    <property type="match status" value="1"/>
</dbReference>
<dbReference type="PROSITE" id="PS00622">
    <property type="entry name" value="HTH_LUXR_1"/>
    <property type="match status" value="1"/>
</dbReference>
<dbReference type="Gene3D" id="3.40.50.2300">
    <property type="match status" value="1"/>
</dbReference>
<evidence type="ECO:0000256" key="4">
    <source>
        <dbReference type="SAM" id="MobiDB-lite"/>
    </source>
</evidence>
<sequence>MDIAILTPVRLFGDGLASFLTALQDIHVRATVRTFSMLRTLLADTPVDIALIDVTQGIDFDEVRDLASNRPSLTLLALGLTAAHQDVIRCGRAGFAGYVGRDASLDALLAAIRDAVSGRLVCPPEVAGELLRALYRGPPDASTDEADLALTKRECDVLRHVGHGLSNKEIARELGLSLSTIKHHVHSILDKLQVTRRAQAMRRVRDAPWIAGIAQQRGGAWNASRHPGAANSTSAAPAPDPRPAIDHFSADAAVRVGRG</sequence>
<dbReference type="PRINTS" id="PR00038">
    <property type="entry name" value="HTHLUXR"/>
</dbReference>
<keyword evidence="2" id="KW-0238">DNA-binding</keyword>
<comment type="caution">
    <text evidence="6">The sequence shown here is derived from an EMBL/GenBank/DDBJ whole genome shotgun (WGS) entry which is preliminary data.</text>
</comment>
<dbReference type="SMART" id="SM00421">
    <property type="entry name" value="HTH_LUXR"/>
    <property type="match status" value="1"/>
</dbReference>
<dbReference type="OrthoDB" id="9794397at2"/>
<dbReference type="InterPro" id="IPR011006">
    <property type="entry name" value="CheY-like_superfamily"/>
</dbReference>
<keyword evidence="3" id="KW-0804">Transcription</keyword>
<dbReference type="RefSeq" id="WP_087049442.1">
    <property type="nucleotide sequence ID" value="NZ_FCOB02000041.1"/>
</dbReference>
<proteinExistence type="predicted"/>
<feature type="domain" description="HTH luxR-type" evidence="5">
    <location>
        <begin position="143"/>
        <end position="208"/>
    </location>
</feature>
<dbReference type="PANTHER" id="PTHR43214">
    <property type="entry name" value="TWO-COMPONENT RESPONSE REGULATOR"/>
    <property type="match status" value="1"/>
</dbReference>
<dbReference type="EMBL" id="FCOB02000041">
    <property type="protein sequence ID" value="SAK99752.1"/>
    <property type="molecule type" value="Genomic_DNA"/>
</dbReference>
<protein>
    <submittedName>
        <fullName evidence="6">Two component LuxR family transcriptional regulator</fullName>
    </submittedName>
</protein>